<proteinExistence type="predicted"/>
<sequence>GDRGGYIVATGTPEEIAQERSSATGQYLTRVLHRDIEYAVTN</sequence>
<reference evidence="1" key="1">
    <citation type="journal article" date="2014" name="Front. Microbiol.">
        <title>High frequency of phylogenetically diverse reductive dehalogenase-homologous genes in deep subseafloor sedimentary metagenomes.</title>
        <authorList>
            <person name="Kawai M."/>
            <person name="Futagami T."/>
            <person name="Toyoda A."/>
            <person name="Takaki Y."/>
            <person name="Nishi S."/>
            <person name="Hori S."/>
            <person name="Arai W."/>
            <person name="Tsubouchi T."/>
            <person name="Morono Y."/>
            <person name="Uchiyama I."/>
            <person name="Ito T."/>
            <person name="Fujiyama A."/>
            <person name="Inagaki F."/>
            <person name="Takami H."/>
        </authorList>
    </citation>
    <scope>NUCLEOTIDE SEQUENCE</scope>
    <source>
        <strain evidence="1">Expedition CK06-06</strain>
    </source>
</reference>
<name>X1ICE0_9ZZZZ</name>
<feature type="non-terminal residue" evidence="1">
    <location>
        <position position="1"/>
    </location>
</feature>
<organism evidence="1">
    <name type="scientific">marine sediment metagenome</name>
    <dbReference type="NCBI Taxonomy" id="412755"/>
    <lineage>
        <taxon>unclassified sequences</taxon>
        <taxon>metagenomes</taxon>
        <taxon>ecological metagenomes</taxon>
    </lineage>
</organism>
<dbReference type="InterPro" id="IPR027417">
    <property type="entry name" value="P-loop_NTPase"/>
</dbReference>
<dbReference type="Gene3D" id="3.40.50.300">
    <property type="entry name" value="P-loop containing nucleotide triphosphate hydrolases"/>
    <property type="match status" value="1"/>
</dbReference>
<evidence type="ECO:0008006" key="2">
    <source>
        <dbReference type="Google" id="ProtNLM"/>
    </source>
</evidence>
<comment type="caution">
    <text evidence="1">The sequence shown here is derived from an EMBL/GenBank/DDBJ whole genome shotgun (WGS) entry which is preliminary data.</text>
</comment>
<accession>X1ICE0</accession>
<dbReference type="AlphaFoldDB" id="X1ICE0"/>
<dbReference type="EMBL" id="BARU01044668">
    <property type="protein sequence ID" value="GAH80061.1"/>
    <property type="molecule type" value="Genomic_DNA"/>
</dbReference>
<evidence type="ECO:0000313" key="1">
    <source>
        <dbReference type="EMBL" id="GAH80061.1"/>
    </source>
</evidence>
<gene>
    <name evidence="1" type="ORF">S03H2_68044</name>
</gene>
<protein>
    <recommendedName>
        <fullName evidence="2">Excinuclease ABC subunit A</fullName>
    </recommendedName>
</protein>